<evidence type="ECO:0000313" key="17">
    <source>
        <dbReference type="EMBL" id="KAH7575095.1"/>
    </source>
</evidence>
<evidence type="ECO:0000256" key="5">
    <source>
        <dbReference type="ARBA" id="ARBA00022692"/>
    </source>
</evidence>
<keyword evidence="6 13" id="KW-0547">Nucleotide-binding</keyword>
<keyword evidence="5 15" id="KW-0812">Transmembrane</keyword>
<dbReference type="EMBL" id="JAFEMO010000002">
    <property type="protein sequence ID" value="KAH7575095.1"/>
    <property type="molecule type" value="Genomic_DNA"/>
</dbReference>
<evidence type="ECO:0000256" key="15">
    <source>
        <dbReference type="SAM" id="Phobius"/>
    </source>
</evidence>
<evidence type="ECO:0000256" key="12">
    <source>
        <dbReference type="ARBA" id="ARBA00048679"/>
    </source>
</evidence>
<dbReference type="PANTHER" id="PTHR47984">
    <property type="entry name" value="OS01G0323000 PROTEIN"/>
    <property type="match status" value="1"/>
</dbReference>
<keyword evidence="4" id="KW-0808">Transferase</keyword>
<organism evidence="17 18">
    <name type="scientific">Xanthoceras sorbifolium</name>
    <dbReference type="NCBI Taxonomy" id="99658"/>
    <lineage>
        <taxon>Eukaryota</taxon>
        <taxon>Viridiplantae</taxon>
        <taxon>Streptophyta</taxon>
        <taxon>Embryophyta</taxon>
        <taxon>Tracheophyta</taxon>
        <taxon>Spermatophyta</taxon>
        <taxon>Magnoliopsida</taxon>
        <taxon>eudicotyledons</taxon>
        <taxon>Gunneridae</taxon>
        <taxon>Pentapetalae</taxon>
        <taxon>rosids</taxon>
        <taxon>malvids</taxon>
        <taxon>Sapindales</taxon>
        <taxon>Sapindaceae</taxon>
        <taxon>Xanthoceroideae</taxon>
        <taxon>Xanthoceras</taxon>
    </lineage>
</organism>
<dbReference type="PROSITE" id="PS00107">
    <property type="entry name" value="PROTEIN_KINASE_ATP"/>
    <property type="match status" value="1"/>
</dbReference>
<evidence type="ECO:0000256" key="1">
    <source>
        <dbReference type="ARBA" id="ARBA00004167"/>
    </source>
</evidence>
<keyword evidence="3" id="KW-0597">Phosphoprotein</keyword>
<comment type="catalytic activity">
    <reaction evidence="11">
        <text>L-threonyl-[protein] + ATP = O-phospho-L-threonyl-[protein] + ADP + H(+)</text>
        <dbReference type="Rhea" id="RHEA:46608"/>
        <dbReference type="Rhea" id="RHEA-COMP:11060"/>
        <dbReference type="Rhea" id="RHEA-COMP:11605"/>
        <dbReference type="ChEBI" id="CHEBI:15378"/>
        <dbReference type="ChEBI" id="CHEBI:30013"/>
        <dbReference type="ChEBI" id="CHEBI:30616"/>
        <dbReference type="ChEBI" id="CHEBI:61977"/>
        <dbReference type="ChEBI" id="CHEBI:456216"/>
        <dbReference type="EC" id="2.7.11.1"/>
    </reaction>
</comment>
<evidence type="ECO:0000256" key="8">
    <source>
        <dbReference type="ARBA" id="ARBA00022840"/>
    </source>
</evidence>
<sequence length="462" mass="50846">MSVSAGGDDDKYSLPHKLSSKTPFLSLKLYVVIAILLTCAALVSVLVCLCLCLSKKKSMKRKMRVKHSSGSIPLVSKEIVEIRDLGRKENCGKQEGKFGKESEIVVVVDDNAEVGKKNNKKKKSSGEVVEEEEERDDVSAGKSSDVSTDIGWGRWYSLRELDMATRGFAEENVIGEGGYGIVYKGVLPDGSVVAVKNLLNNKGQAEKEFKVEVEAIGKVKHKNLVGLIGYCAEGAQRMLVYEYVDNGNLEQWLHGDVGPVSPLTWDIRMKIAVGTAKGYGLLASVSIARTLTDIASTGAEASYVTTRVMGTFGYVSPEYASTGMLNEGSDVYSFGVLLMEMITGRSPIDYSRPAGEMNLVDWFKGMVASRRGEELVDPLIEVQPPQRALKRALLVCLRCIDLDAHKRPKMGQIVHMLEADDFPFRAEHRPTREREPHESVPDKVPYPTKLAGGGDANRLRWR</sequence>
<dbReference type="EC" id="2.7.11.1" evidence="2"/>
<evidence type="ECO:0000256" key="6">
    <source>
        <dbReference type="ARBA" id="ARBA00022741"/>
    </source>
</evidence>
<feature type="region of interest" description="Disordered" evidence="14">
    <location>
        <begin position="116"/>
        <end position="145"/>
    </location>
</feature>
<keyword evidence="10 15" id="KW-0472">Membrane</keyword>
<feature type="binding site" evidence="13">
    <location>
        <position position="196"/>
    </location>
    <ligand>
        <name>ATP</name>
        <dbReference type="ChEBI" id="CHEBI:30616"/>
    </ligand>
</feature>
<keyword evidence="7" id="KW-0418">Kinase</keyword>
<dbReference type="InterPro" id="IPR017441">
    <property type="entry name" value="Protein_kinase_ATP_BS"/>
</dbReference>
<accession>A0ABQ8IEV1</accession>
<comment type="catalytic activity">
    <reaction evidence="12">
        <text>L-seryl-[protein] + ATP = O-phospho-L-seryl-[protein] + ADP + H(+)</text>
        <dbReference type="Rhea" id="RHEA:17989"/>
        <dbReference type="Rhea" id="RHEA-COMP:9863"/>
        <dbReference type="Rhea" id="RHEA-COMP:11604"/>
        <dbReference type="ChEBI" id="CHEBI:15378"/>
        <dbReference type="ChEBI" id="CHEBI:29999"/>
        <dbReference type="ChEBI" id="CHEBI:30616"/>
        <dbReference type="ChEBI" id="CHEBI:83421"/>
        <dbReference type="ChEBI" id="CHEBI:456216"/>
        <dbReference type="EC" id="2.7.11.1"/>
    </reaction>
</comment>
<feature type="domain" description="Protein kinase" evidence="16">
    <location>
        <begin position="168"/>
        <end position="410"/>
    </location>
</feature>
<reference evidence="17 18" key="1">
    <citation type="submission" date="2021-02" db="EMBL/GenBank/DDBJ databases">
        <title>Plant Genome Project.</title>
        <authorList>
            <person name="Zhang R.-G."/>
        </authorList>
    </citation>
    <scope>NUCLEOTIDE SEQUENCE [LARGE SCALE GENOMIC DNA]</scope>
    <source>
        <tissue evidence="17">Leaves</tissue>
    </source>
</reference>
<evidence type="ECO:0000256" key="14">
    <source>
        <dbReference type="SAM" id="MobiDB-lite"/>
    </source>
</evidence>
<dbReference type="Gene3D" id="1.10.510.10">
    <property type="entry name" value="Transferase(Phosphotransferase) domain 1"/>
    <property type="match status" value="1"/>
</dbReference>
<dbReference type="InterPro" id="IPR001245">
    <property type="entry name" value="Ser-Thr/Tyr_kinase_cat_dom"/>
</dbReference>
<comment type="subcellular location">
    <subcellularLocation>
        <location evidence="1">Membrane</location>
        <topology evidence="1">Single-pass membrane protein</topology>
    </subcellularLocation>
</comment>
<evidence type="ECO:0000256" key="13">
    <source>
        <dbReference type="PROSITE-ProRule" id="PRU10141"/>
    </source>
</evidence>
<evidence type="ECO:0000256" key="9">
    <source>
        <dbReference type="ARBA" id="ARBA00022989"/>
    </source>
</evidence>
<dbReference type="InterPro" id="IPR052232">
    <property type="entry name" value="RLK_Ser/Thr-Kinase"/>
</dbReference>
<evidence type="ECO:0000256" key="7">
    <source>
        <dbReference type="ARBA" id="ARBA00022777"/>
    </source>
</evidence>
<gene>
    <name evidence="17" type="ORF">JRO89_XS02G0046500</name>
</gene>
<evidence type="ECO:0000256" key="2">
    <source>
        <dbReference type="ARBA" id="ARBA00012513"/>
    </source>
</evidence>
<dbReference type="SUPFAM" id="SSF56112">
    <property type="entry name" value="Protein kinase-like (PK-like)"/>
    <property type="match status" value="1"/>
</dbReference>
<keyword evidence="9 15" id="KW-1133">Transmembrane helix</keyword>
<protein>
    <recommendedName>
        <fullName evidence="2">non-specific serine/threonine protein kinase</fullName>
        <ecNumber evidence="2">2.7.11.1</ecNumber>
    </recommendedName>
</protein>
<comment type="caution">
    <text evidence="17">The sequence shown here is derived from an EMBL/GenBank/DDBJ whole genome shotgun (WGS) entry which is preliminary data.</text>
</comment>
<keyword evidence="8 13" id="KW-0067">ATP-binding</keyword>
<feature type="transmembrane region" description="Helical" evidence="15">
    <location>
        <begin position="29"/>
        <end position="54"/>
    </location>
</feature>
<evidence type="ECO:0000313" key="18">
    <source>
        <dbReference type="Proteomes" id="UP000827721"/>
    </source>
</evidence>
<dbReference type="PANTHER" id="PTHR47984:SF31">
    <property type="entry name" value="OS03G0227900 PROTEIN"/>
    <property type="match status" value="1"/>
</dbReference>
<name>A0ABQ8IEV1_9ROSI</name>
<dbReference type="Proteomes" id="UP000827721">
    <property type="component" value="Unassembled WGS sequence"/>
</dbReference>
<dbReference type="Gene3D" id="3.30.200.20">
    <property type="entry name" value="Phosphorylase Kinase, domain 1"/>
    <property type="match status" value="1"/>
</dbReference>
<dbReference type="InterPro" id="IPR000719">
    <property type="entry name" value="Prot_kinase_dom"/>
</dbReference>
<evidence type="ECO:0000256" key="11">
    <source>
        <dbReference type="ARBA" id="ARBA00047899"/>
    </source>
</evidence>
<proteinExistence type="predicted"/>
<dbReference type="InterPro" id="IPR011009">
    <property type="entry name" value="Kinase-like_dom_sf"/>
</dbReference>
<evidence type="ECO:0000259" key="16">
    <source>
        <dbReference type="PROSITE" id="PS50011"/>
    </source>
</evidence>
<keyword evidence="18" id="KW-1185">Reference proteome</keyword>
<evidence type="ECO:0000256" key="4">
    <source>
        <dbReference type="ARBA" id="ARBA00022679"/>
    </source>
</evidence>
<feature type="region of interest" description="Disordered" evidence="14">
    <location>
        <begin position="430"/>
        <end position="462"/>
    </location>
</feature>
<evidence type="ECO:0000256" key="3">
    <source>
        <dbReference type="ARBA" id="ARBA00022553"/>
    </source>
</evidence>
<dbReference type="PROSITE" id="PS50011">
    <property type="entry name" value="PROTEIN_KINASE_DOM"/>
    <property type="match status" value="1"/>
</dbReference>
<feature type="compositionally biased region" description="Basic and acidic residues" evidence="14">
    <location>
        <begin position="430"/>
        <end position="441"/>
    </location>
</feature>
<evidence type="ECO:0000256" key="10">
    <source>
        <dbReference type="ARBA" id="ARBA00023136"/>
    </source>
</evidence>
<dbReference type="Pfam" id="PF07714">
    <property type="entry name" value="PK_Tyr_Ser-Thr"/>
    <property type="match status" value="2"/>
</dbReference>